<sequence>MKKTVRLARTASAMAHLATVVLLLVAAARQAPLAAGDHAANPRPPTCAAAPDVAAPQEHGGGGGGRRILDITHAVRPELPVLGSGAGVGALVRLKKSMANGSRSNLSELRMSVHTGTHVDAPGHMWQPHFDAGLDVDTLDLGLLNGPALLVDVPRHSNITVLTKLRYAAEVMESLNIPRGVRRVLFRTMNTDKRLMWQKESDLSFVGFTEDGAQWLVGYTDIKLVGVDYLSVASYEHMIPAHVVFLKSKVSLSSRTGPFPAAARVLTTSQGDEDDAELHIEQADYAMVVKMPSLVPSVDELVLKMVDLT</sequence>
<dbReference type="AlphaFoldDB" id="A0A0E0E450"/>
<feature type="region of interest" description="Disordered" evidence="4">
    <location>
        <begin position="36"/>
        <end position="63"/>
    </location>
</feature>
<dbReference type="Proteomes" id="UP000008021">
    <property type="component" value="Chromosome 6"/>
</dbReference>
<comment type="similarity">
    <text evidence="2">Belongs to the Cyclase 1 superfamily.</text>
</comment>
<name>A0A0E0E450_9ORYZ</name>
<evidence type="ECO:0000256" key="4">
    <source>
        <dbReference type="SAM" id="MobiDB-lite"/>
    </source>
</evidence>
<comment type="subcellular location">
    <subcellularLocation>
        <location evidence="1">Secreted</location>
        <location evidence="1">Extracellular space</location>
        <location evidence="1">Extracellular matrix</location>
    </subcellularLocation>
</comment>
<dbReference type="InterPro" id="IPR037175">
    <property type="entry name" value="KFase_sf"/>
</dbReference>
<feature type="chain" id="PRO_5002357768" description="Cyclase family protein" evidence="5">
    <location>
        <begin position="31"/>
        <end position="309"/>
    </location>
</feature>
<evidence type="ECO:0000256" key="2">
    <source>
        <dbReference type="ARBA" id="ARBA00007865"/>
    </source>
</evidence>
<dbReference type="Pfam" id="PF04199">
    <property type="entry name" value="Cyclase"/>
    <property type="match status" value="1"/>
</dbReference>
<evidence type="ECO:0000256" key="3">
    <source>
        <dbReference type="ARBA" id="ARBA00022530"/>
    </source>
</evidence>
<dbReference type="Gramene" id="OMERI06G22170.1">
    <property type="protein sequence ID" value="OMERI06G22170.1"/>
    <property type="gene ID" value="OMERI06G22170"/>
</dbReference>
<keyword evidence="3" id="KW-0964">Secreted</keyword>
<dbReference type="HOGENOM" id="CLU_030671_4_1_1"/>
<evidence type="ECO:0000313" key="7">
    <source>
        <dbReference type="Proteomes" id="UP000008021"/>
    </source>
</evidence>
<dbReference type="SUPFAM" id="SSF102198">
    <property type="entry name" value="Putative cyclase"/>
    <property type="match status" value="1"/>
</dbReference>
<dbReference type="Gene3D" id="3.50.30.50">
    <property type="entry name" value="Putative cyclase"/>
    <property type="match status" value="1"/>
</dbReference>
<proteinExistence type="inferred from homology"/>
<reference evidence="6" key="2">
    <citation type="submission" date="2018-05" db="EMBL/GenBank/DDBJ databases">
        <title>OmerRS3 (Oryza meridionalis Reference Sequence Version 3).</title>
        <authorList>
            <person name="Zhang J."/>
            <person name="Kudrna D."/>
            <person name="Lee S."/>
            <person name="Talag J."/>
            <person name="Welchert J."/>
            <person name="Wing R.A."/>
        </authorList>
    </citation>
    <scope>NUCLEOTIDE SEQUENCE [LARGE SCALE GENOMIC DNA]</scope>
    <source>
        <strain evidence="6">cv. OR44</strain>
    </source>
</reference>
<keyword evidence="5" id="KW-0732">Signal</keyword>
<dbReference type="PANTHER" id="PTHR31118:SF27">
    <property type="entry name" value="CYCLASE-LIKE PROTEIN 1"/>
    <property type="match status" value="1"/>
</dbReference>
<accession>A0A0E0E450</accession>
<dbReference type="GO" id="GO:0019441">
    <property type="term" value="P:L-tryptophan catabolic process to kynurenine"/>
    <property type="evidence" value="ECO:0007669"/>
    <property type="project" value="InterPro"/>
</dbReference>
<dbReference type="GO" id="GO:0004061">
    <property type="term" value="F:arylformamidase activity"/>
    <property type="evidence" value="ECO:0007669"/>
    <property type="project" value="InterPro"/>
</dbReference>
<organism evidence="6">
    <name type="scientific">Oryza meridionalis</name>
    <dbReference type="NCBI Taxonomy" id="40149"/>
    <lineage>
        <taxon>Eukaryota</taxon>
        <taxon>Viridiplantae</taxon>
        <taxon>Streptophyta</taxon>
        <taxon>Embryophyta</taxon>
        <taxon>Tracheophyta</taxon>
        <taxon>Spermatophyta</taxon>
        <taxon>Magnoliopsida</taxon>
        <taxon>Liliopsida</taxon>
        <taxon>Poales</taxon>
        <taxon>Poaceae</taxon>
        <taxon>BOP clade</taxon>
        <taxon>Oryzoideae</taxon>
        <taxon>Oryzeae</taxon>
        <taxon>Oryzinae</taxon>
        <taxon>Oryza</taxon>
    </lineage>
</organism>
<evidence type="ECO:0000256" key="5">
    <source>
        <dbReference type="SAM" id="SignalP"/>
    </source>
</evidence>
<dbReference type="PANTHER" id="PTHR31118">
    <property type="entry name" value="CYCLASE-LIKE PROTEIN 2"/>
    <property type="match status" value="1"/>
</dbReference>
<dbReference type="EnsemblPlants" id="OMERI06G22170.1">
    <property type="protein sequence ID" value="OMERI06G22170.1"/>
    <property type="gene ID" value="OMERI06G22170"/>
</dbReference>
<evidence type="ECO:0000256" key="1">
    <source>
        <dbReference type="ARBA" id="ARBA00004498"/>
    </source>
</evidence>
<dbReference type="InterPro" id="IPR007325">
    <property type="entry name" value="KFase/CYL"/>
</dbReference>
<keyword evidence="3" id="KW-0272">Extracellular matrix</keyword>
<dbReference type="STRING" id="40149.A0A0E0E450"/>
<reference evidence="6" key="1">
    <citation type="submission" date="2015-04" db="UniProtKB">
        <authorList>
            <consortium name="EnsemblPlants"/>
        </authorList>
    </citation>
    <scope>IDENTIFICATION</scope>
</reference>
<evidence type="ECO:0000313" key="6">
    <source>
        <dbReference type="EnsemblPlants" id="OMERI06G22170.1"/>
    </source>
</evidence>
<protein>
    <recommendedName>
        <fullName evidence="8">Cyclase family protein</fullName>
    </recommendedName>
</protein>
<keyword evidence="7" id="KW-1185">Reference proteome</keyword>
<feature type="signal peptide" evidence="5">
    <location>
        <begin position="1"/>
        <end position="30"/>
    </location>
</feature>
<evidence type="ECO:0008006" key="8">
    <source>
        <dbReference type="Google" id="ProtNLM"/>
    </source>
</evidence>